<protein>
    <recommendedName>
        <fullName evidence="2">DUF2642 domain-containing protein</fullName>
    </recommendedName>
</protein>
<evidence type="ECO:0008006" key="2">
    <source>
        <dbReference type="Google" id="ProtNLM"/>
    </source>
</evidence>
<gene>
    <name evidence="1" type="ORF">ABNN70_06770</name>
</gene>
<proteinExistence type="predicted"/>
<evidence type="ECO:0000313" key="1">
    <source>
        <dbReference type="EMBL" id="XCJ18142.1"/>
    </source>
</evidence>
<dbReference type="AlphaFoldDB" id="A0AAU8IJJ9"/>
<reference evidence="1" key="1">
    <citation type="submission" date="2024-06" db="EMBL/GenBank/DDBJ databases">
        <authorList>
            <person name="Fan A."/>
            <person name="Zhang F.Y."/>
            <person name="Zhang L."/>
        </authorList>
    </citation>
    <scope>NUCLEOTIDE SEQUENCE</scope>
    <source>
        <strain evidence="1">Y61</strain>
    </source>
</reference>
<sequence length="75" mass="8724">MHEHEQFLLEKRTVDQLLKNSSRIIKVEENLNGALIRFKDSNQERIGTIRLLTPEGRIYFTNQLLLRKTGESVGS</sequence>
<dbReference type="EMBL" id="CP159510">
    <property type="protein sequence ID" value="XCJ18142.1"/>
    <property type="molecule type" value="Genomic_DNA"/>
</dbReference>
<dbReference type="RefSeq" id="WP_353949221.1">
    <property type="nucleotide sequence ID" value="NZ_CP159510.1"/>
</dbReference>
<organism evidence="1">
    <name type="scientific">Sporolactobacillus sp. Y61</name>
    <dbReference type="NCBI Taxonomy" id="3160863"/>
    <lineage>
        <taxon>Bacteria</taxon>
        <taxon>Bacillati</taxon>
        <taxon>Bacillota</taxon>
        <taxon>Bacilli</taxon>
        <taxon>Bacillales</taxon>
        <taxon>Sporolactobacillaceae</taxon>
        <taxon>Sporolactobacillus</taxon>
    </lineage>
</organism>
<accession>A0AAU8IJJ9</accession>
<name>A0AAU8IJJ9_9BACL</name>